<dbReference type="Pfam" id="PF00534">
    <property type="entry name" value="Glycos_transf_1"/>
    <property type="match status" value="1"/>
</dbReference>
<evidence type="ECO:0000313" key="3">
    <source>
        <dbReference type="EMBL" id="TXK15405.1"/>
    </source>
</evidence>
<gene>
    <name evidence="3" type="ORF">FVP74_03135</name>
</gene>
<proteinExistence type="predicted"/>
<accession>A0A5C8I8B9</accession>
<dbReference type="GO" id="GO:0016757">
    <property type="term" value="F:glycosyltransferase activity"/>
    <property type="evidence" value="ECO:0007669"/>
    <property type="project" value="InterPro"/>
</dbReference>
<dbReference type="RefSeq" id="WP_147049590.1">
    <property type="nucleotide sequence ID" value="NZ_BKAH01000002.1"/>
</dbReference>
<dbReference type="EMBL" id="VRSX01000001">
    <property type="protein sequence ID" value="TXK15405.1"/>
    <property type="molecule type" value="Genomic_DNA"/>
</dbReference>
<keyword evidence="4" id="KW-1185">Reference proteome</keyword>
<dbReference type="Gene3D" id="3.40.50.2000">
    <property type="entry name" value="Glycogen Phosphorylase B"/>
    <property type="match status" value="2"/>
</dbReference>
<dbReference type="OrthoDB" id="9790710at2"/>
<evidence type="ECO:0000313" key="4">
    <source>
        <dbReference type="Proteomes" id="UP000321949"/>
    </source>
</evidence>
<keyword evidence="1 3" id="KW-0808">Transferase</keyword>
<reference evidence="3 4" key="1">
    <citation type="submission" date="2019-08" db="EMBL/GenBank/DDBJ databases">
        <authorList>
            <person name="Dong K."/>
        </authorList>
    </citation>
    <scope>NUCLEOTIDE SEQUENCE [LARGE SCALE GENOMIC DNA]</scope>
    <source>
        <strain evidence="3 4">K-1</strain>
    </source>
</reference>
<dbReference type="PANTHER" id="PTHR12526:SF600">
    <property type="entry name" value="GLYCOSYL TRANSFERASE GROUP 1"/>
    <property type="match status" value="1"/>
</dbReference>
<evidence type="ECO:0000259" key="2">
    <source>
        <dbReference type="Pfam" id="PF00534"/>
    </source>
</evidence>
<comment type="caution">
    <text evidence="3">The sequence shown here is derived from an EMBL/GenBank/DDBJ whole genome shotgun (WGS) entry which is preliminary data.</text>
</comment>
<evidence type="ECO:0000256" key="1">
    <source>
        <dbReference type="ARBA" id="ARBA00022679"/>
    </source>
</evidence>
<protein>
    <submittedName>
        <fullName evidence="3">Glycosyltransferase family 4 protein</fullName>
    </submittedName>
</protein>
<dbReference type="PANTHER" id="PTHR12526">
    <property type="entry name" value="GLYCOSYLTRANSFERASE"/>
    <property type="match status" value="1"/>
</dbReference>
<dbReference type="Proteomes" id="UP000321949">
    <property type="component" value="Unassembled WGS sequence"/>
</dbReference>
<organism evidence="3 4">
    <name type="scientific">Microbacterium saccharophilum</name>
    <dbReference type="NCBI Taxonomy" id="1213358"/>
    <lineage>
        <taxon>Bacteria</taxon>
        <taxon>Bacillati</taxon>
        <taxon>Actinomycetota</taxon>
        <taxon>Actinomycetes</taxon>
        <taxon>Micrococcales</taxon>
        <taxon>Microbacteriaceae</taxon>
        <taxon>Microbacterium</taxon>
    </lineage>
</organism>
<dbReference type="AlphaFoldDB" id="A0A5C8I8B9"/>
<dbReference type="InterPro" id="IPR001296">
    <property type="entry name" value="Glyco_trans_1"/>
</dbReference>
<dbReference type="SUPFAM" id="SSF53756">
    <property type="entry name" value="UDP-Glycosyltransferase/glycogen phosphorylase"/>
    <property type="match status" value="1"/>
</dbReference>
<name>A0A5C8I8B9_9MICO</name>
<feature type="domain" description="Glycosyl transferase family 1" evidence="2">
    <location>
        <begin position="194"/>
        <end position="342"/>
    </location>
</feature>
<sequence length="368" mass="41159">MAKKVAIVQPYASRYRESLFRSLSARLAAGDTDLEVFAGSPTGVESQRKDASTDEIFTAVRQTVIPLGERRLVFRWLPRRVWDADLLILEQATRNLDTYLLLLWRQVTRRPTAFWGHGHTITSAQSTLERRLQAWMLRRSQWFFAYTPRSLERAVLLGACSRKAVVLNNTYDSSALREAIGSAAGSVAEGDQLKERWIGVYIGGLDHTKRIDYLLQVAAEVHKRDPRFILVIGGRGEDESLVRAAATRPWCHYLGPVGNSEKAWLSRHAKVSLIAGRVGLAAIDSFEMGLPVVCEAWQYHAPEFEYLSEENAFIASPGEMSELVGRVMGDPNRLRSVRDNARASAEAYSHARMVERFHSGITAAMAAG</sequence>